<proteinExistence type="predicted"/>
<evidence type="ECO:0008006" key="3">
    <source>
        <dbReference type="Google" id="ProtNLM"/>
    </source>
</evidence>
<protein>
    <recommendedName>
        <fullName evidence="3">N-acetyltransferase domain-containing protein</fullName>
    </recommendedName>
</protein>
<dbReference type="Gene3D" id="3.40.630.30">
    <property type="match status" value="1"/>
</dbReference>
<reference evidence="1" key="2">
    <citation type="submission" date="2020-08" db="EMBL/GenBank/DDBJ databases">
        <title>Plant Genome Project.</title>
        <authorList>
            <person name="Zhang R.-G."/>
        </authorList>
    </citation>
    <scope>NUCLEOTIDE SEQUENCE</scope>
    <source>
        <strain evidence="1">Huo1</strain>
        <tissue evidence="1">Leaf</tissue>
    </source>
</reference>
<dbReference type="InterPro" id="IPR016181">
    <property type="entry name" value="Acyl_CoA_acyltransferase"/>
</dbReference>
<keyword evidence="2" id="KW-1185">Reference proteome</keyword>
<dbReference type="AlphaFoldDB" id="A0A8X8YMD6"/>
<dbReference type="EMBL" id="PNBA02000001">
    <property type="protein sequence ID" value="KAG6435563.1"/>
    <property type="molecule type" value="Genomic_DNA"/>
</dbReference>
<accession>A0A8X8YMD6</accession>
<name>A0A8X8YMD6_SALSN</name>
<gene>
    <name evidence="1" type="ORF">SASPL_100437</name>
</gene>
<comment type="caution">
    <text evidence="1">The sequence shown here is derived from an EMBL/GenBank/DDBJ whole genome shotgun (WGS) entry which is preliminary data.</text>
</comment>
<organism evidence="1">
    <name type="scientific">Salvia splendens</name>
    <name type="common">Scarlet sage</name>
    <dbReference type="NCBI Taxonomy" id="180675"/>
    <lineage>
        <taxon>Eukaryota</taxon>
        <taxon>Viridiplantae</taxon>
        <taxon>Streptophyta</taxon>
        <taxon>Embryophyta</taxon>
        <taxon>Tracheophyta</taxon>
        <taxon>Spermatophyta</taxon>
        <taxon>Magnoliopsida</taxon>
        <taxon>eudicotyledons</taxon>
        <taxon>Gunneridae</taxon>
        <taxon>Pentapetalae</taxon>
        <taxon>asterids</taxon>
        <taxon>lamiids</taxon>
        <taxon>Lamiales</taxon>
        <taxon>Lamiaceae</taxon>
        <taxon>Nepetoideae</taxon>
        <taxon>Mentheae</taxon>
        <taxon>Salviinae</taxon>
        <taxon>Salvia</taxon>
        <taxon>Salvia subgen. Calosphace</taxon>
        <taxon>core Calosphace</taxon>
    </lineage>
</organism>
<dbReference type="SUPFAM" id="SSF55729">
    <property type="entry name" value="Acyl-CoA N-acyltransferases (Nat)"/>
    <property type="match status" value="1"/>
</dbReference>
<dbReference type="Proteomes" id="UP000298416">
    <property type="component" value="Unassembled WGS sequence"/>
</dbReference>
<sequence>MAPLHLPPRSLQRLHLRAAGVRQRPIPGPHRLRSRKRLLGAGLRHCVSLKMAIPCVFQSFPSLVRLEALVEEDNLGSQKVLQKVGFVKEGFLRNAFGLANSS</sequence>
<evidence type="ECO:0000313" key="2">
    <source>
        <dbReference type="Proteomes" id="UP000298416"/>
    </source>
</evidence>
<dbReference type="PANTHER" id="PTHR46067">
    <property type="entry name" value="ACYL-COA N-ACYLTRANSFERASES (NAT) SUPERFAMILY PROTEIN"/>
    <property type="match status" value="1"/>
</dbReference>
<reference evidence="1" key="1">
    <citation type="submission" date="2018-01" db="EMBL/GenBank/DDBJ databases">
        <authorList>
            <person name="Mao J.F."/>
        </authorList>
    </citation>
    <scope>NUCLEOTIDE SEQUENCE</scope>
    <source>
        <strain evidence="1">Huo1</strain>
        <tissue evidence="1">Leaf</tissue>
    </source>
</reference>
<dbReference type="PANTHER" id="PTHR46067:SF18">
    <property type="entry name" value="ACYL-COA N-ACYLTRANSFERASES (NAT) SUPERFAMILY PROTEIN"/>
    <property type="match status" value="1"/>
</dbReference>
<evidence type="ECO:0000313" key="1">
    <source>
        <dbReference type="EMBL" id="KAG6435563.1"/>
    </source>
</evidence>